<dbReference type="InterPro" id="IPR036249">
    <property type="entry name" value="Thioredoxin-like_sf"/>
</dbReference>
<evidence type="ECO:0000313" key="8">
    <source>
        <dbReference type="EMBL" id="SHO51725.1"/>
    </source>
</evidence>
<dbReference type="Gene3D" id="3.40.30.10">
    <property type="entry name" value="Glutaredoxin"/>
    <property type="match status" value="1"/>
</dbReference>
<dbReference type="Proteomes" id="UP000184603">
    <property type="component" value="Unassembled WGS sequence"/>
</dbReference>
<feature type="disulfide bond" description="Redox-active" evidence="6">
    <location>
        <begin position="60"/>
        <end position="94"/>
    </location>
</feature>
<evidence type="ECO:0000256" key="2">
    <source>
        <dbReference type="ARBA" id="ARBA00022862"/>
    </source>
</evidence>
<dbReference type="InterPro" id="IPR050455">
    <property type="entry name" value="Tpx_Peroxidase_subfamily"/>
</dbReference>
<proteinExistence type="inferred from homology"/>
<keyword evidence="3 6" id="KW-0560">Oxidoreductase</keyword>
<dbReference type="InterPro" id="IPR002065">
    <property type="entry name" value="TPX"/>
</dbReference>
<reference evidence="8 9" key="1">
    <citation type="submission" date="2016-12" db="EMBL/GenBank/DDBJ databases">
        <authorList>
            <person name="Song W.-J."/>
            <person name="Kurnit D.M."/>
        </authorList>
    </citation>
    <scope>NUCLEOTIDE SEQUENCE [LARGE SCALE GENOMIC DNA]</scope>
    <source>
        <strain evidence="8 9">DSM 18488</strain>
    </source>
</reference>
<name>A0A1M7YGG6_9BACT</name>
<evidence type="ECO:0000256" key="1">
    <source>
        <dbReference type="ARBA" id="ARBA00022559"/>
    </source>
</evidence>
<evidence type="ECO:0000256" key="6">
    <source>
        <dbReference type="HAMAP-Rule" id="MF_00269"/>
    </source>
</evidence>
<evidence type="ECO:0000256" key="5">
    <source>
        <dbReference type="ARBA" id="ARBA00023284"/>
    </source>
</evidence>
<comment type="catalytic activity">
    <reaction evidence="6">
        <text>a hydroperoxide + [thioredoxin]-dithiol = an alcohol + [thioredoxin]-disulfide + H2O</text>
        <dbReference type="Rhea" id="RHEA:62620"/>
        <dbReference type="Rhea" id="RHEA-COMP:10698"/>
        <dbReference type="Rhea" id="RHEA-COMP:10700"/>
        <dbReference type="ChEBI" id="CHEBI:15377"/>
        <dbReference type="ChEBI" id="CHEBI:29950"/>
        <dbReference type="ChEBI" id="CHEBI:30879"/>
        <dbReference type="ChEBI" id="CHEBI:35924"/>
        <dbReference type="ChEBI" id="CHEBI:50058"/>
        <dbReference type="EC" id="1.11.1.24"/>
    </reaction>
</comment>
<dbReference type="PROSITE" id="PS51352">
    <property type="entry name" value="THIOREDOXIN_2"/>
    <property type="match status" value="1"/>
</dbReference>
<dbReference type="InterPro" id="IPR013740">
    <property type="entry name" value="Redoxin"/>
</dbReference>
<dbReference type="PANTHER" id="PTHR43110:SF1">
    <property type="entry name" value="THIOL PEROXIDASE"/>
    <property type="match status" value="1"/>
</dbReference>
<keyword evidence="5 6" id="KW-0676">Redox-active center</keyword>
<keyword evidence="9" id="KW-1185">Reference proteome</keyword>
<dbReference type="OrthoDB" id="9781543at2"/>
<dbReference type="NCBIfam" id="NF001808">
    <property type="entry name" value="PRK00522.1"/>
    <property type="match status" value="1"/>
</dbReference>
<comment type="subunit">
    <text evidence="6">Homodimer.</text>
</comment>
<keyword evidence="2 6" id="KW-0049">Antioxidant</keyword>
<accession>A0A1M7YGG6</accession>
<dbReference type="AlphaFoldDB" id="A0A1M7YGG6"/>
<dbReference type="SUPFAM" id="SSF52833">
    <property type="entry name" value="Thioredoxin-like"/>
    <property type="match status" value="1"/>
</dbReference>
<dbReference type="InterPro" id="IPR013766">
    <property type="entry name" value="Thioredoxin_domain"/>
</dbReference>
<sequence length="166" mass="17448">MASITLKGNSITTVGDLPATGTKAPDFSLIKTDLSTCTLADFAGKNVVLNIFPSIDTPVCATSVRKFNEVAGSKKDTVVLCISADLPFAHTRFCETDGLKNVVSCSVFRSADFGNDYGVTITSGPIAGLLSRAIVIIGPDGNVKYTEQVPEIAQEPDYDKALAQLG</sequence>
<dbReference type="PROSITE" id="PS01265">
    <property type="entry name" value="TPX"/>
    <property type="match status" value="1"/>
</dbReference>
<gene>
    <name evidence="6" type="primary">tpx</name>
    <name evidence="8" type="ORF">SAMN02745220_04197</name>
</gene>
<comment type="miscellaneous">
    <text evidence="6">The active site is a conserved redox-active cysteine residue, the peroxidatic cysteine (C(P)), which makes the nucleophilic attack on the peroxide substrate. The peroxide oxidizes the C(P)-SH to cysteine sulfenic acid (C(P)-SOH), which then reacts with another cysteine residue, the resolving cysteine (C(R)), to form a disulfide bridge. The disulfide is subsequently reduced by an appropriate electron donor to complete the catalytic cycle. In this atypical 2-Cys peroxiredoxin, C(R) is present in the same subunit to form an intramolecular disulfide. The disulfide is subsequently reduced by thioredoxin.</text>
</comment>
<feature type="active site" description="Cysteine sulfenic acid (-SOH) intermediate" evidence="6">
    <location>
        <position position="60"/>
    </location>
</feature>
<dbReference type="Pfam" id="PF08534">
    <property type="entry name" value="Redoxin"/>
    <property type="match status" value="1"/>
</dbReference>
<dbReference type="InterPro" id="IPR018219">
    <property type="entry name" value="Tpx_CS"/>
</dbReference>
<dbReference type="HAMAP" id="MF_00269">
    <property type="entry name" value="Tpx"/>
    <property type="match status" value="1"/>
</dbReference>
<evidence type="ECO:0000313" key="9">
    <source>
        <dbReference type="Proteomes" id="UP000184603"/>
    </source>
</evidence>
<feature type="domain" description="Thioredoxin" evidence="7">
    <location>
        <begin position="18"/>
        <end position="166"/>
    </location>
</feature>
<dbReference type="EMBL" id="FRFE01000028">
    <property type="protein sequence ID" value="SHO51725.1"/>
    <property type="molecule type" value="Genomic_DNA"/>
</dbReference>
<dbReference type="RefSeq" id="WP_073615621.1">
    <property type="nucleotide sequence ID" value="NZ_FRFE01000028.1"/>
</dbReference>
<evidence type="ECO:0000259" key="7">
    <source>
        <dbReference type="PROSITE" id="PS51352"/>
    </source>
</evidence>
<dbReference type="EC" id="1.11.1.24" evidence="6"/>
<evidence type="ECO:0000256" key="3">
    <source>
        <dbReference type="ARBA" id="ARBA00023002"/>
    </source>
</evidence>
<keyword evidence="1 6" id="KW-0575">Peroxidase</keyword>
<dbReference type="GO" id="GO:0008379">
    <property type="term" value="F:thioredoxin peroxidase activity"/>
    <property type="evidence" value="ECO:0007669"/>
    <property type="project" value="UniProtKB-UniRule"/>
</dbReference>
<comment type="similarity">
    <text evidence="6">Belongs to the peroxiredoxin family. Tpx subfamily.</text>
</comment>
<keyword evidence="4 6" id="KW-1015">Disulfide bond</keyword>
<dbReference type="CDD" id="cd03014">
    <property type="entry name" value="PRX_Atyp2cys"/>
    <property type="match status" value="1"/>
</dbReference>
<dbReference type="STRING" id="1121416.SAMN02745220_04197"/>
<organism evidence="8 9">
    <name type="scientific">Desulfopila aestuarii DSM 18488</name>
    <dbReference type="NCBI Taxonomy" id="1121416"/>
    <lineage>
        <taxon>Bacteria</taxon>
        <taxon>Pseudomonadati</taxon>
        <taxon>Thermodesulfobacteriota</taxon>
        <taxon>Desulfobulbia</taxon>
        <taxon>Desulfobulbales</taxon>
        <taxon>Desulfocapsaceae</taxon>
        <taxon>Desulfopila</taxon>
    </lineage>
</organism>
<comment type="function">
    <text evidence="6">Thiol-specific peroxidase that catalyzes the reduction of hydrogen peroxide and organic hydroperoxides to water and alcohols, respectively. Plays a role in cell protection against oxidative stress by detoxifying peroxides.</text>
</comment>
<evidence type="ECO:0000256" key="4">
    <source>
        <dbReference type="ARBA" id="ARBA00023157"/>
    </source>
</evidence>
<dbReference type="PANTHER" id="PTHR43110">
    <property type="entry name" value="THIOL PEROXIDASE"/>
    <property type="match status" value="1"/>
</dbReference>
<protein>
    <recommendedName>
        <fullName evidence="6">Thiol peroxidase</fullName>
        <shortName evidence="6">Tpx</shortName>
        <ecNumber evidence="6">1.11.1.24</ecNumber>
    </recommendedName>
    <alternativeName>
        <fullName evidence="6">Peroxiredoxin tpx</fullName>
        <shortName evidence="6">Prx</shortName>
    </alternativeName>
    <alternativeName>
        <fullName evidence="6">Thioredoxin peroxidase</fullName>
    </alternativeName>
    <alternativeName>
        <fullName evidence="6">Thioredoxin-dependent peroxiredoxin</fullName>
    </alternativeName>
</protein>